<dbReference type="NCBIfam" id="TIGR01098">
    <property type="entry name" value="3A0109s03R"/>
    <property type="match status" value="1"/>
</dbReference>
<proteinExistence type="inferred from homology"/>
<name>A0A0P7YJV6_9GAMM</name>
<evidence type="ECO:0000256" key="2">
    <source>
        <dbReference type="ARBA" id="ARBA00022729"/>
    </source>
</evidence>
<dbReference type="OrthoDB" id="225238at2"/>
<comment type="caution">
    <text evidence="4">The sequence shown here is derived from an EMBL/GenBank/DDBJ whole genome shotgun (WGS) entry which is preliminary data.</text>
</comment>
<dbReference type="PANTHER" id="PTHR35841:SF1">
    <property type="entry name" value="PHOSPHONATES-BINDING PERIPLASMIC PROTEIN"/>
    <property type="match status" value="1"/>
</dbReference>
<evidence type="ECO:0000256" key="1">
    <source>
        <dbReference type="ARBA" id="ARBA00007162"/>
    </source>
</evidence>
<organism evidence="4 5">
    <name type="scientific">Marinobacter excellens HL-55</name>
    <dbReference type="NCBI Taxonomy" id="1305731"/>
    <lineage>
        <taxon>Bacteria</taxon>
        <taxon>Pseudomonadati</taxon>
        <taxon>Pseudomonadota</taxon>
        <taxon>Gammaproteobacteria</taxon>
        <taxon>Pseudomonadales</taxon>
        <taxon>Marinobacteraceae</taxon>
        <taxon>Marinobacter</taxon>
    </lineage>
</organism>
<dbReference type="GO" id="GO:0055085">
    <property type="term" value="P:transmembrane transport"/>
    <property type="evidence" value="ECO:0007669"/>
    <property type="project" value="InterPro"/>
</dbReference>
<gene>
    <name evidence="4" type="primary">phnD-2</name>
    <name evidence="4" type="ORF">HLUCCX14_04295</name>
</gene>
<dbReference type="PANTHER" id="PTHR35841">
    <property type="entry name" value="PHOSPHONATES-BINDING PERIPLASMIC PROTEIN"/>
    <property type="match status" value="1"/>
</dbReference>
<dbReference type="STRING" id="1305731.GCA_000934705_03467"/>
<feature type="signal peptide" evidence="3">
    <location>
        <begin position="1"/>
        <end position="27"/>
    </location>
</feature>
<evidence type="ECO:0000313" key="5">
    <source>
        <dbReference type="Proteomes" id="UP000050416"/>
    </source>
</evidence>
<reference evidence="4 5" key="1">
    <citation type="submission" date="2015-09" db="EMBL/GenBank/DDBJ databases">
        <title>Identification and resolution of microdiversity through metagenomic sequencing of parallel consortia.</title>
        <authorList>
            <person name="Nelson W.C."/>
            <person name="Romine M.F."/>
            <person name="Lindemann S.R."/>
        </authorList>
    </citation>
    <scope>NUCLEOTIDE SEQUENCE [LARGE SCALE GENOMIC DNA]</scope>
    <source>
        <strain evidence="4">HL-55</strain>
    </source>
</reference>
<sequence length="298" mass="32407">MKFIREVAVKGAAVAALSVVMNIPALAAESDLNEVCPNPIRMADTGIEGMGQLRDAFGPFSEEFKAVTGLDLEMFSLSNRTAAGSALQFDDVELVFAGPSEFVLFNKRQPVDILFTIERPHYGSSFFVKSDSTVKSLKDLKGQRVALKDVGSTSGHIFPSQMLVQAGLDLDRDLDIVMAGDARIAALVNDDVAAMGGGNRDIEKIEALDPGGSYRVIAKSDRLPGDPVVMRANLAEECKTGLRKTLEANRDKLWEALIATERNEGKFLNRDSYMAFDIHPEDYAVVEEAYVNAGIDLN</sequence>
<dbReference type="GO" id="GO:0043190">
    <property type="term" value="C:ATP-binding cassette (ABC) transporter complex"/>
    <property type="evidence" value="ECO:0007669"/>
    <property type="project" value="InterPro"/>
</dbReference>
<dbReference type="PATRIC" id="fig|1305731.5.peg.2956"/>
<dbReference type="EMBL" id="LJZQ01000004">
    <property type="protein sequence ID" value="KPQ29854.1"/>
    <property type="molecule type" value="Genomic_DNA"/>
</dbReference>
<dbReference type="Proteomes" id="UP000050416">
    <property type="component" value="Unassembled WGS sequence"/>
</dbReference>
<dbReference type="SUPFAM" id="SSF53850">
    <property type="entry name" value="Periplasmic binding protein-like II"/>
    <property type="match status" value="1"/>
</dbReference>
<accession>A0A0P7YJV6</accession>
<comment type="similarity">
    <text evidence="1">Belongs to the phosphate/phosphite/phosphonate binding protein family.</text>
</comment>
<dbReference type="InterPro" id="IPR005770">
    <property type="entry name" value="PhnD"/>
</dbReference>
<dbReference type="AlphaFoldDB" id="A0A0P7YJV6"/>
<dbReference type="Gene3D" id="3.40.190.10">
    <property type="entry name" value="Periplasmic binding protein-like II"/>
    <property type="match status" value="2"/>
</dbReference>
<keyword evidence="2 3" id="KW-0732">Signal</keyword>
<dbReference type="Pfam" id="PF12974">
    <property type="entry name" value="Phosphonate-bd"/>
    <property type="match status" value="1"/>
</dbReference>
<protein>
    <submittedName>
        <fullName evidence="4">Phosphonate transport system substrate-binding protein</fullName>
    </submittedName>
</protein>
<evidence type="ECO:0000256" key="3">
    <source>
        <dbReference type="SAM" id="SignalP"/>
    </source>
</evidence>
<evidence type="ECO:0000313" key="4">
    <source>
        <dbReference type="EMBL" id="KPQ29854.1"/>
    </source>
</evidence>
<feature type="chain" id="PRO_5006146410" evidence="3">
    <location>
        <begin position="28"/>
        <end position="298"/>
    </location>
</feature>